<protein>
    <submittedName>
        <fullName evidence="2">FMN-binding protein</fullName>
    </submittedName>
</protein>
<dbReference type="RefSeq" id="WP_068758958.1">
    <property type="nucleotide sequence ID" value="NZ_CP071250.1"/>
</dbReference>
<dbReference type="PROSITE" id="PS51257">
    <property type="entry name" value="PROKAR_LIPOPROTEIN"/>
    <property type="match status" value="1"/>
</dbReference>
<feature type="signal peptide" evidence="1">
    <location>
        <begin position="1"/>
        <end position="19"/>
    </location>
</feature>
<evidence type="ECO:0000313" key="3">
    <source>
        <dbReference type="Proteomes" id="UP001058072"/>
    </source>
</evidence>
<dbReference type="AlphaFoldDB" id="A0A9Q9CR20"/>
<accession>A0A9Q9CR20</accession>
<dbReference type="EMBL" id="CP071250">
    <property type="protein sequence ID" value="UUF08198.1"/>
    <property type="molecule type" value="Genomic_DNA"/>
</dbReference>
<evidence type="ECO:0000313" key="2">
    <source>
        <dbReference type="EMBL" id="UUF08198.1"/>
    </source>
</evidence>
<keyword evidence="1" id="KW-0732">Signal</keyword>
<evidence type="ECO:0000256" key="1">
    <source>
        <dbReference type="SAM" id="SignalP"/>
    </source>
</evidence>
<sequence length="291" mass="32752">MKYKTISLTIISMISLLGACDANDTHTEVLLQSDNVKLLTIESNDLSTPIQTLNDGHYFAEADTYSTDGWKNIVNFEVVNGQIESITFDAVNEQATTYKRTLSINGEYISDTIDSSDLKWHEQLQLIESYLINDQDYHELLTADTIPTIEGITIDLSPFIELFNTAMTEGPIEIGPYQNGQYFAETEDSNNGMKHTINMLIENGYIIAAHWDTVPTNNLKAANQVLDEEAYSKHWNQQANLLEQHLIEIQDPMQMTFNEQNKTTDVNGVTIEVHQFIELAIKALASGPLLD</sequence>
<gene>
    <name evidence="2" type="ORF">J0J70_11490</name>
</gene>
<dbReference type="Proteomes" id="UP001058072">
    <property type="component" value="Chromosome"/>
</dbReference>
<name>A0A9Q9CR20_9FIRM</name>
<reference evidence="2" key="1">
    <citation type="submission" date="2021-03" db="EMBL/GenBank/DDBJ databases">
        <title>Comparative Genomics and Metabolomics in the genus Turicibacter.</title>
        <authorList>
            <person name="Maki J."/>
            <person name="Looft T."/>
        </authorList>
    </citation>
    <scope>NUCLEOTIDE SEQUENCE</scope>
    <source>
        <strain evidence="2">ISU324</strain>
    </source>
</reference>
<proteinExistence type="predicted"/>
<organism evidence="2 3">
    <name type="scientific">Turicibacter bilis</name>
    <dbReference type="NCBI Taxonomy" id="2735723"/>
    <lineage>
        <taxon>Bacteria</taxon>
        <taxon>Bacillati</taxon>
        <taxon>Bacillota</taxon>
        <taxon>Erysipelotrichia</taxon>
        <taxon>Erysipelotrichales</taxon>
        <taxon>Turicibacteraceae</taxon>
        <taxon>Turicibacter</taxon>
    </lineage>
</organism>
<feature type="chain" id="PRO_5040124168" evidence="1">
    <location>
        <begin position="20"/>
        <end position="291"/>
    </location>
</feature>
<dbReference type="Gene3D" id="3.90.1010.20">
    <property type="match status" value="2"/>
</dbReference>